<feature type="non-terminal residue" evidence="7">
    <location>
        <position position="1"/>
    </location>
</feature>
<dbReference type="InterPro" id="IPR038508">
    <property type="entry name" value="ArfGAP_dom_sf"/>
</dbReference>
<reference evidence="7" key="1">
    <citation type="journal article" date="2016" name="PLoS Negl. Trop. Dis.">
        <title>A Deep Insight into the Sialome of Rhodnius neglectus, a Vector of Chagas Disease.</title>
        <authorList>
            <person name="Santiago P.B."/>
            <person name="Assumpcao T.C."/>
            <person name="Araujo C.N."/>
            <person name="Bastos I.M."/>
            <person name="Neves D."/>
            <person name="Silva I.G."/>
            <person name="Charneau S."/>
            <person name="Queiroz R.M."/>
            <person name="Raiol T."/>
            <person name="Oliveira J.V."/>
            <person name="Sousa M.V."/>
            <person name="Calvo E."/>
            <person name="Ribeiro J.M."/>
            <person name="Santana J.M."/>
        </authorList>
    </citation>
    <scope>NUCLEOTIDE SEQUENCE</scope>
    <source>
        <tissue evidence="7">Salivary glands</tissue>
    </source>
</reference>
<dbReference type="EMBL" id="GDKW01000061">
    <property type="protein sequence ID" value="JAI56534.1"/>
    <property type="molecule type" value="mRNA"/>
</dbReference>
<dbReference type="InterPro" id="IPR052248">
    <property type="entry name" value="Arf-GAP_FG-repeat_protein"/>
</dbReference>
<dbReference type="PRINTS" id="PR00405">
    <property type="entry name" value="REVINTRACTNG"/>
</dbReference>
<evidence type="ECO:0000256" key="4">
    <source>
        <dbReference type="ARBA" id="ARBA00022833"/>
    </source>
</evidence>
<keyword evidence="1" id="KW-0479">Metal-binding</keyword>
<accession>A0A0P4W577</accession>
<keyword evidence="4" id="KW-0862">Zinc</keyword>
<feature type="domain" description="Arf-GAP" evidence="6">
    <location>
        <begin position="1"/>
        <end position="109"/>
    </location>
</feature>
<dbReference type="CDD" id="cd08838">
    <property type="entry name" value="ArfGap_AGFG"/>
    <property type="match status" value="1"/>
</dbReference>
<dbReference type="AlphaFoldDB" id="A0A0P4W577"/>
<dbReference type="PANTHER" id="PTHR46134">
    <property type="entry name" value="DRONGO, ISOFORM F"/>
    <property type="match status" value="1"/>
</dbReference>
<dbReference type="Gene3D" id="1.10.220.150">
    <property type="entry name" value="Arf GTPase activating protein"/>
    <property type="match status" value="1"/>
</dbReference>
<dbReference type="InterPro" id="IPR037278">
    <property type="entry name" value="ARFGAP/RecO"/>
</dbReference>
<keyword evidence="2" id="KW-0677">Repeat</keyword>
<evidence type="ECO:0000256" key="5">
    <source>
        <dbReference type="PROSITE-ProRule" id="PRU00288"/>
    </source>
</evidence>
<evidence type="ECO:0000256" key="1">
    <source>
        <dbReference type="ARBA" id="ARBA00022723"/>
    </source>
</evidence>
<name>A0A0P4W577_9HEMI</name>
<dbReference type="SMART" id="SM00105">
    <property type="entry name" value="ArfGap"/>
    <property type="match status" value="1"/>
</dbReference>
<evidence type="ECO:0000256" key="3">
    <source>
        <dbReference type="ARBA" id="ARBA00022771"/>
    </source>
</evidence>
<dbReference type="SUPFAM" id="SSF57863">
    <property type="entry name" value="ArfGap/RecO-like zinc finger"/>
    <property type="match status" value="1"/>
</dbReference>
<dbReference type="GO" id="GO:0016020">
    <property type="term" value="C:membrane"/>
    <property type="evidence" value="ECO:0007669"/>
    <property type="project" value="TreeGrafter"/>
</dbReference>
<dbReference type="GO" id="GO:0005737">
    <property type="term" value="C:cytoplasm"/>
    <property type="evidence" value="ECO:0007669"/>
    <property type="project" value="TreeGrafter"/>
</dbReference>
<evidence type="ECO:0000256" key="2">
    <source>
        <dbReference type="ARBA" id="ARBA00022737"/>
    </source>
</evidence>
<dbReference type="Pfam" id="PF01412">
    <property type="entry name" value="ArfGap"/>
    <property type="match status" value="1"/>
</dbReference>
<dbReference type="GO" id="GO:0005096">
    <property type="term" value="F:GTPase activator activity"/>
    <property type="evidence" value="ECO:0007669"/>
    <property type="project" value="InterPro"/>
</dbReference>
<dbReference type="GO" id="GO:0008270">
    <property type="term" value="F:zinc ion binding"/>
    <property type="evidence" value="ECO:0007669"/>
    <property type="project" value="UniProtKB-KW"/>
</dbReference>
<dbReference type="InterPro" id="IPR001164">
    <property type="entry name" value="ArfGAP_dom"/>
</dbReference>
<sequence>NKYCFDCHQRGPTYVNVTIGSFVCTSCSGMLRGLTPPHRVKSISMATFTPEEIEQLKNQGNEYCRKVWLGLYENDASVIPPKDEQQIKEFMISKYEKKRYYLKPEQNDNTAVNGISKPSTPLNHPKMTSSITFPTIPSYNSVTNSNCNNKRNTAAFCSFNSTQKIETSSSKDNFNLTKFSSEDINSQTSTPNFANFDDNPIFNSSTSDAIAGAVISSDINCPPPPSEDRYAALKDLDCLMKSQLLSAAAASETNAVDNSNNSDWNECNTMWPPASAFEQPQTEADNISEKTSNPFARSTNGWNTTFVGNPFKTENVWPSNNGVTNGLPTSQSMNFISSKPLWDTSQIKNPFFVSNNGQNTGHHHSSNPFL</sequence>
<dbReference type="PANTHER" id="PTHR46134:SF3">
    <property type="entry name" value="ARFGAP WITH FG REPEATS 1"/>
    <property type="match status" value="1"/>
</dbReference>
<organism evidence="7">
    <name type="scientific">Rhodnius neglectus</name>
    <dbReference type="NCBI Taxonomy" id="72488"/>
    <lineage>
        <taxon>Eukaryota</taxon>
        <taxon>Metazoa</taxon>
        <taxon>Ecdysozoa</taxon>
        <taxon>Arthropoda</taxon>
        <taxon>Hexapoda</taxon>
        <taxon>Insecta</taxon>
        <taxon>Pterygota</taxon>
        <taxon>Neoptera</taxon>
        <taxon>Paraneoptera</taxon>
        <taxon>Hemiptera</taxon>
        <taxon>Heteroptera</taxon>
        <taxon>Panheteroptera</taxon>
        <taxon>Cimicomorpha</taxon>
        <taxon>Reduviidae</taxon>
        <taxon>Triatominae</taxon>
        <taxon>Rhodnius</taxon>
    </lineage>
</organism>
<evidence type="ECO:0000313" key="7">
    <source>
        <dbReference type="EMBL" id="JAI56534.1"/>
    </source>
</evidence>
<protein>
    <submittedName>
        <fullName evidence="7">Putative gtpase-activating protein</fullName>
    </submittedName>
</protein>
<dbReference type="FunFam" id="1.10.220.150:FF:000005">
    <property type="entry name" value="Arf-GAP domain and FG repeat-containing protein 1"/>
    <property type="match status" value="1"/>
</dbReference>
<keyword evidence="3 5" id="KW-0863">Zinc-finger</keyword>
<evidence type="ECO:0000259" key="6">
    <source>
        <dbReference type="PROSITE" id="PS50115"/>
    </source>
</evidence>
<dbReference type="PROSITE" id="PS50115">
    <property type="entry name" value="ARFGAP"/>
    <property type="match status" value="1"/>
</dbReference>
<proteinExistence type="evidence at transcript level"/>